<reference evidence="2 3" key="2">
    <citation type="journal article" date="2016" name="Genome Announc.">
        <title>Draft Genome Sequence of Oceanobacillus picturae Heshi-B3, Isolated from Fermented Rice Bran in a Traditional Japanese Seafood Dish.</title>
        <authorList>
            <person name="Akuzawa S."/>
            <person name="Nagaoka J."/>
            <person name="Kanekatsu M."/>
            <person name="Kanesaki Y."/>
            <person name="Suzuki T."/>
        </authorList>
    </citation>
    <scope>NUCLEOTIDE SEQUENCE [LARGE SCALE GENOMIC DNA]</scope>
    <source>
        <strain evidence="2 3">Heshi-B3</strain>
    </source>
</reference>
<name>A0A0U9HBF9_9BACI</name>
<gene>
    <name evidence="2" type="ORF">OPHB3_1469</name>
</gene>
<dbReference type="EMBL" id="BBXV01000015">
    <property type="protein sequence ID" value="GAQ17544.1"/>
    <property type="molecule type" value="Genomic_DNA"/>
</dbReference>
<accession>A0A0U9HBF9</accession>
<feature type="region of interest" description="Disordered" evidence="1">
    <location>
        <begin position="39"/>
        <end position="59"/>
    </location>
</feature>
<dbReference type="AlphaFoldDB" id="A0A0U9HBF9"/>
<evidence type="ECO:0000256" key="1">
    <source>
        <dbReference type="SAM" id="MobiDB-lite"/>
    </source>
</evidence>
<reference evidence="3" key="1">
    <citation type="submission" date="2015-07" db="EMBL/GenBank/DDBJ databases">
        <title>Draft Genome Sequence of Oceanobacillus picturae Heshi-B3 that Was Isolated from Fermented Rice Bran with Aging Salted Mackerel, Which Was Named Heshiko as Traditional Fermented Seafood in Japan.</title>
        <authorList>
            <person name="Akuzawa S."/>
            <person name="Nakagawa J."/>
            <person name="Kanekatsu T."/>
            <person name="Kanesaki Y."/>
            <person name="Suzuki T."/>
        </authorList>
    </citation>
    <scope>NUCLEOTIDE SEQUENCE [LARGE SCALE GENOMIC DNA]</scope>
    <source>
        <strain evidence="3">Heshi-B3</strain>
    </source>
</reference>
<protein>
    <submittedName>
        <fullName evidence="2">Stress response protein CsbD</fullName>
    </submittedName>
</protein>
<evidence type="ECO:0000313" key="3">
    <source>
        <dbReference type="Proteomes" id="UP000052946"/>
    </source>
</evidence>
<sequence length="59" mass="6314">MVGVVHLSSVTEICSVRSVVNMSKNGASDKVKGAISKAKGEFQDTAGEAKQNSNNRYER</sequence>
<comment type="caution">
    <text evidence="2">The sequence shown here is derived from an EMBL/GenBank/DDBJ whole genome shotgun (WGS) entry which is preliminary data.</text>
</comment>
<organism evidence="2 3">
    <name type="scientific">Oceanobacillus picturae</name>
    <dbReference type="NCBI Taxonomy" id="171693"/>
    <lineage>
        <taxon>Bacteria</taxon>
        <taxon>Bacillati</taxon>
        <taxon>Bacillota</taxon>
        <taxon>Bacilli</taxon>
        <taxon>Bacillales</taxon>
        <taxon>Bacillaceae</taxon>
        <taxon>Oceanobacillus</taxon>
    </lineage>
</organism>
<dbReference type="Proteomes" id="UP000052946">
    <property type="component" value="Unassembled WGS sequence"/>
</dbReference>
<proteinExistence type="predicted"/>
<feature type="compositionally biased region" description="Polar residues" evidence="1">
    <location>
        <begin position="50"/>
        <end position="59"/>
    </location>
</feature>
<evidence type="ECO:0000313" key="2">
    <source>
        <dbReference type="EMBL" id="GAQ17544.1"/>
    </source>
</evidence>